<evidence type="ECO:0008006" key="4">
    <source>
        <dbReference type="Google" id="ProtNLM"/>
    </source>
</evidence>
<dbReference type="EMBL" id="CP063458">
    <property type="protein sequence ID" value="QOV91753.1"/>
    <property type="molecule type" value="Genomic_DNA"/>
</dbReference>
<reference evidence="2 3" key="1">
    <citation type="submission" date="2020-10" db="EMBL/GenBank/DDBJ databases">
        <title>Wide distribution of Phycisphaera-like planctomycetes from WD2101 soil group in peatlands and genome analysis of the first cultivated representative.</title>
        <authorList>
            <person name="Dedysh S.N."/>
            <person name="Beletsky A.V."/>
            <person name="Ivanova A."/>
            <person name="Kulichevskaya I.S."/>
            <person name="Suzina N.E."/>
            <person name="Philippov D.A."/>
            <person name="Rakitin A.L."/>
            <person name="Mardanov A.V."/>
            <person name="Ravin N.V."/>
        </authorList>
    </citation>
    <scope>NUCLEOTIDE SEQUENCE [LARGE SCALE GENOMIC DNA]</scope>
    <source>
        <strain evidence="2 3">M1803</strain>
    </source>
</reference>
<keyword evidence="1" id="KW-0732">Signal</keyword>
<feature type="chain" id="PRO_5034033109" description="Cytochrome c domain-containing protein" evidence="1">
    <location>
        <begin position="31"/>
        <end position="183"/>
    </location>
</feature>
<dbReference type="KEGG" id="hbs:IPV69_10495"/>
<sequence>MAIARRNPALLALIGLVVALAMPSAAGAKAAFAGKTEMVDRSAVVAVVDITAVETVSVKGEHWTYQQRAKAVVKQALKGPLVAGAEITLHGDEDFICARCHFTPGRSLVFLTVDKSADGSKLWIGSNWHLSIRPITADPDKGDRVEWYKDDRNIELAPAPLGDVLAEIGRLVNQQKDQAQPGK</sequence>
<organism evidence="2 3">
    <name type="scientific">Humisphaera borealis</name>
    <dbReference type="NCBI Taxonomy" id="2807512"/>
    <lineage>
        <taxon>Bacteria</taxon>
        <taxon>Pseudomonadati</taxon>
        <taxon>Planctomycetota</taxon>
        <taxon>Phycisphaerae</taxon>
        <taxon>Tepidisphaerales</taxon>
        <taxon>Tepidisphaeraceae</taxon>
        <taxon>Humisphaera</taxon>
    </lineage>
</organism>
<evidence type="ECO:0000313" key="3">
    <source>
        <dbReference type="Proteomes" id="UP000593765"/>
    </source>
</evidence>
<evidence type="ECO:0000256" key="1">
    <source>
        <dbReference type="SAM" id="SignalP"/>
    </source>
</evidence>
<protein>
    <recommendedName>
        <fullName evidence="4">Cytochrome c domain-containing protein</fullName>
    </recommendedName>
</protein>
<proteinExistence type="predicted"/>
<dbReference type="Proteomes" id="UP000593765">
    <property type="component" value="Chromosome"/>
</dbReference>
<name>A0A7M2X216_9BACT</name>
<evidence type="ECO:0000313" key="2">
    <source>
        <dbReference type="EMBL" id="QOV91753.1"/>
    </source>
</evidence>
<keyword evidence="3" id="KW-1185">Reference proteome</keyword>
<feature type="signal peptide" evidence="1">
    <location>
        <begin position="1"/>
        <end position="30"/>
    </location>
</feature>
<dbReference type="RefSeq" id="WP_206295065.1">
    <property type="nucleotide sequence ID" value="NZ_CP063458.1"/>
</dbReference>
<gene>
    <name evidence="2" type="ORF">IPV69_10495</name>
</gene>
<dbReference type="AlphaFoldDB" id="A0A7M2X216"/>
<accession>A0A7M2X216</accession>